<evidence type="ECO:0000313" key="1">
    <source>
        <dbReference type="EMBL" id="MCW0953246.1"/>
    </source>
</evidence>
<evidence type="ECO:0000313" key="2">
    <source>
        <dbReference type="Proteomes" id="UP001526225"/>
    </source>
</evidence>
<dbReference type="Pfam" id="PF04630">
    <property type="entry name" value="Phage_TTP_1"/>
    <property type="match status" value="1"/>
</dbReference>
<dbReference type="NCBIfam" id="TIGR01603">
    <property type="entry name" value="maj_tail_phi13"/>
    <property type="match status" value="1"/>
</dbReference>
<dbReference type="InterPro" id="IPR006724">
    <property type="entry name" value="Phage_TTP"/>
</dbReference>
<organism evidence="1 2">
    <name type="scientific">Weissella ceti</name>
    <dbReference type="NCBI Taxonomy" id="759620"/>
    <lineage>
        <taxon>Bacteria</taxon>
        <taxon>Bacillati</taxon>
        <taxon>Bacillota</taxon>
        <taxon>Bacilli</taxon>
        <taxon>Lactobacillales</taxon>
        <taxon>Lactobacillaceae</taxon>
        <taxon>Weissella</taxon>
    </lineage>
</organism>
<dbReference type="RefSeq" id="WP_213409666.1">
    <property type="nucleotide sequence ID" value="NZ_CP074441.1"/>
</dbReference>
<protein>
    <submittedName>
        <fullName evidence="1">Phage tail protein</fullName>
    </submittedName>
</protein>
<dbReference type="Proteomes" id="UP001526225">
    <property type="component" value="Unassembled WGS sequence"/>
</dbReference>
<proteinExistence type="predicted"/>
<reference evidence="1 2" key="1">
    <citation type="submission" date="2022-10" db="EMBL/GenBank/DDBJ databases">
        <title>Weissella fermenti sp. nov., isolated from fermented cabbage.</title>
        <authorList>
            <person name="Lee J.K."/>
            <person name="Baek J.H."/>
            <person name="Choi D.G."/>
            <person name="Kim J.M."/>
            <person name="Jeon C.O."/>
        </authorList>
    </citation>
    <scope>NUCLEOTIDE SEQUENCE [LARGE SCALE GENOMIC DNA]</scope>
    <source>
        <strain evidence="1 2">KACC 18534</strain>
    </source>
</reference>
<dbReference type="InterPro" id="IPR006490">
    <property type="entry name" value="Maj_tail_phi13"/>
</dbReference>
<name>A0ABT3E4B1_9LACO</name>
<gene>
    <name evidence="1" type="ORF">OIT44_04045</name>
</gene>
<comment type="caution">
    <text evidence="1">The sequence shown here is derived from an EMBL/GenBank/DDBJ whole genome shotgun (WGS) entry which is preliminary data.</text>
</comment>
<accession>A0ABT3E4B1</accession>
<keyword evidence="2" id="KW-1185">Reference proteome</keyword>
<sequence length="209" mass="22221">MAKSFTLNSGILYGFQRLHVFMQTGAGTVEKFVVEGREGEGGTQEIKLNGLSKEPTQVSASDVVYYQNAQGTGKVTADLTLLDVPMEVEAKWLGRTITTDGNIIMGKDTKAPKMAIIAESHTANGDPVYIALLNGVLSRPEGFSAKTMDADEEFKPEGAAYTFSAQNYIKSGSEFDGGVVVTRIGDGPGKDKLFEAVAGKVAAVKTSDK</sequence>
<dbReference type="EMBL" id="JAOZFE010000003">
    <property type="protein sequence ID" value="MCW0953246.1"/>
    <property type="molecule type" value="Genomic_DNA"/>
</dbReference>